<dbReference type="InterPro" id="IPR025164">
    <property type="entry name" value="Toastrack_DUF4097"/>
</dbReference>
<evidence type="ECO:0000313" key="2">
    <source>
        <dbReference type="EMBL" id="CQH61457.1"/>
    </source>
</evidence>
<dbReference type="OrthoDB" id="252913at2157"/>
<dbReference type="RefSeq" id="WP_059057795.1">
    <property type="nucleotide sequence ID" value="NZ_CEML01000001.1"/>
</dbReference>
<keyword evidence="3" id="KW-1185">Reference proteome</keyword>
<dbReference type="Pfam" id="PF13349">
    <property type="entry name" value="DUF4097"/>
    <property type="match status" value="1"/>
</dbReference>
<dbReference type="EMBL" id="LN831302">
    <property type="protein sequence ID" value="CQH61457.1"/>
    <property type="molecule type" value="Genomic_DNA"/>
</dbReference>
<protein>
    <submittedName>
        <fullName evidence="2">DUF4098 family protein</fullName>
    </submittedName>
</protein>
<dbReference type="PROSITE" id="PS51257">
    <property type="entry name" value="PROKAR_LIPOPROTEIN"/>
    <property type="match status" value="1"/>
</dbReference>
<proteinExistence type="predicted"/>
<evidence type="ECO:0000313" key="3">
    <source>
        <dbReference type="Proteomes" id="UP000066737"/>
    </source>
</evidence>
<gene>
    <name evidence="2" type="ORF">HHUB_3455</name>
</gene>
<name>A0A0U5AIC8_9EURY</name>
<organism evidence="2 3">
    <name type="scientific">Halobacterium hubeiense</name>
    <dbReference type="NCBI Taxonomy" id="1407499"/>
    <lineage>
        <taxon>Archaea</taxon>
        <taxon>Methanobacteriati</taxon>
        <taxon>Methanobacteriota</taxon>
        <taxon>Stenosarchaea group</taxon>
        <taxon>Halobacteria</taxon>
        <taxon>Halobacteriales</taxon>
        <taxon>Halobacteriaceae</taxon>
        <taxon>Halobacterium</taxon>
    </lineage>
</organism>
<sequence length="254" mass="25909">MRRRALLAGVAAGATTALAGCTDAGSLFGDPVQETREQYFDVPDGTRIRVENESGDVSVSGRDRPDASVDATVMAPGESRLDDVTVSVNEDENGDLAVDVDVSGDASRVSVDLDLRVPEDAAMAPVQTENGDVEVRGVAGVPAARSVNGDVTVRDAGPVGSVSSANGDVAADVPAPLPGDVLVRTENGDAEVALSTDADATLDAQTENGDVDVEELGLQNRSGNDGRVTGTLGEGTHDVTIATLNGSVEVRALQ</sequence>
<accession>A0A0U5AIC8</accession>
<evidence type="ECO:0000259" key="1">
    <source>
        <dbReference type="Pfam" id="PF13349"/>
    </source>
</evidence>
<reference evidence="3" key="1">
    <citation type="journal article" date="2016" name="Environ. Microbiol.">
        <title>The complete genome of a viable archaeum isolated from 123-million-year-old rock salt.</title>
        <authorList>
            <person name="Jaakkola S.T."/>
            <person name="Pfeiffer F."/>
            <person name="Ravantti J.J."/>
            <person name="Guo Q."/>
            <person name="Liu Y."/>
            <person name="Chen X."/>
            <person name="Ma H."/>
            <person name="Yang C."/>
            <person name="Oksanen H.M."/>
            <person name="Bamford D.H."/>
        </authorList>
    </citation>
    <scope>NUCLEOTIDE SEQUENCE</scope>
    <source>
        <strain evidence="3">JI20-1</strain>
    </source>
</reference>
<dbReference type="AlphaFoldDB" id="A0A0U5AIC8"/>
<dbReference type="KEGG" id="hhb:Hhub_3455"/>
<dbReference type="GeneID" id="91108143"/>
<dbReference type="Proteomes" id="UP000066737">
    <property type="component" value="Chromosome I"/>
</dbReference>
<feature type="domain" description="DUF4097" evidence="1">
    <location>
        <begin position="42"/>
        <end position="250"/>
    </location>
</feature>